<dbReference type="NCBIfam" id="NF047498">
    <property type="entry name" value="LIC_12616_fam"/>
    <property type="match status" value="1"/>
</dbReference>
<dbReference type="EMBL" id="BART01015725">
    <property type="protein sequence ID" value="GAG88060.1"/>
    <property type="molecule type" value="Genomic_DNA"/>
</dbReference>
<dbReference type="Pfam" id="PF23961">
    <property type="entry name" value="Phage_tail_terminator_9"/>
    <property type="match status" value="1"/>
</dbReference>
<protein>
    <recommendedName>
        <fullName evidence="1">Phage neck terminator protein gp12-like domain-containing protein</fullName>
    </recommendedName>
</protein>
<dbReference type="InterPro" id="IPR057087">
    <property type="entry name" value="Gp12-like"/>
</dbReference>
<dbReference type="AlphaFoldDB" id="X1AZ88"/>
<accession>X1AZ88</accession>
<name>X1AZ88_9ZZZZ</name>
<comment type="caution">
    <text evidence="2">The sequence shown here is derived from an EMBL/GenBank/DDBJ whole genome shotgun (WGS) entry which is preliminary data.</text>
</comment>
<reference evidence="2" key="1">
    <citation type="journal article" date="2014" name="Front. Microbiol.">
        <title>High frequency of phylogenetically diverse reductive dehalogenase-homologous genes in deep subseafloor sedimentary metagenomes.</title>
        <authorList>
            <person name="Kawai M."/>
            <person name="Futagami T."/>
            <person name="Toyoda A."/>
            <person name="Takaki Y."/>
            <person name="Nishi S."/>
            <person name="Hori S."/>
            <person name="Arai W."/>
            <person name="Tsubouchi T."/>
            <person name="Morono Y."/>
            <person name="Uchiyama I."/>
            <person name="Ito T."/>
            <person name="Fujiyama A."/>
            <person name="Inagaki F."/>
            <person name="Takami H."/>
        </authorList>
    </citation>
    <scope>NUCLEOTIDE SEQUENCE</scope>
    <source>
        <strain evidence="2">Expedition CK06-06</strain>
    </source>
</reference>
<feature type="domain" description="Phage neck terminator protein gp12-like" evidence="1">
    <location>
        <begin position="12"/>
        <end position="156"/>
    </location>
</feature>
<organism evidence="2">
    <name type="scientific">marine sediment metagenome</name>
    <dbReference type="NCBI Taxonomy" id="412755"/>
    <lineage>
        <taxon>unclassified sequences</taxon>
        <taxon>metagenomes</taxon>
        <taxon>ecological metagenomes</taxon>
    </lineage>
</organism>
<proteinExistence type="predicted"/>
<gene>
    <name evidence="2" type="ORF">S01H4_30463</name>
</gene>
<evidence type="ECO:0000259" key="1">
    <source>
        <dbReference type="Pfam" id="PF23961"/>
    </source>
</evidence>
<sequence>MNTTQLKLDLYNWVKDNSGLAANKIIWANQASPQPAPTYIVLEILTGPNQIGFDNQIYDSGSDSFSSCGIREFTLSIQAFGKTSHQELTDLLGKLNLSDSTDYFSTKNLSVINLPSVTNLTVALDNVFEERHGLDIIFNTSQEISSGISQIRNTEGSFEFSEPTITGNFEVQT</sequence>
<evidence type="ECO:0000313" key="2">
    <source>
        <dbReference type="EMBL" id="GAG88060.1"/>
    </source>
</evidence>